<reference evidence="13" key="1">
    <citation type="submission" date="2021-02" db="EMBL/GenBank/DDBJ databases">
        <authorList>
            <person name="Nowell W R."/>
        </authorList>
    </citation>
    <scope>NUCLEOTIDE SEQUENCE</scope>
</reference>
<dbReference type="InterPro" id="IPR050927">
    <property type="entry name" value="TRPM"/>
</dbReference>
<name>A0A814JWG3_ADIRI</name>
<keyword evidence="3 9" id="KW-0812">Transmembrane</keyword>
<dbReference type="PANTHER" id="PTHR13800">
    <property type="entry name" value="TRANSIENT RECEPTOR POTENTIAL CATION CHANNEL, SUBFAMILY M, MEMBER 6"/>
    <property type="match status" value="1"/>
</dbReference>
<feature type="domain" description="TRPM SLOG" evidence="11">
    <location>
        <begin position="85"/>
        <end position="315"/>
    </location>
</feature>
<evidence type="ECO:0000256" key="8">
    <source>
        <dbReference type="SAM" id="MobiDB-lite"/>
    </source>
</evidence>
<dbReference type="InterPro" id="IPR005821">
    <property type="entry name" value="Ion_trans_dom"/>
</dbReference>
<dbReference type="InterPro" id="IPR041491">
    <property type="entry name" value="TRPM_SLOG"/>
</dbReference>
<keyword evidence="14" id="KW-1185">Reference proteome</keyword>
<dbReference type="Pfam" id="PF25508">
    <property type="entry name" value="TRPM2"/>
    <property type="match status" value="1"/>
</dbReference>
<keyword evidence="5" id="KW-0406">Ion transport</keyword>
<evidence type="ECO:0000256" key="6">
    <source>
        <dbReference type="ARBA" id="ARBA00023136"/>
    </source>
</evidence>
<evidence type="ECO:0000256" key="9">
    <source>
        <dbReference type="SAM" id="Phobius"/>
    </source>
</evidence>
<feature type="domain" description="Ion transport" evidence="10">
    <location>
        <begin position="845"/>
        <end position="1085"/>
    </location>
</feature>
<keyword evidence="7" id="KW-0407">Ion channel</keyword>
<evidence type="ECO:0000256" key="3">
    <source>
        <dbReference type="ARBA" id="ARBA00022692"/>
    </source>
</evidence>
<keyword evidence="4 9" id="KW-1133">Transmembrane helix</keyword>
<feature type="transmembrane region" description="Helical" evidence="9">
    <location>
        <begin position="912"/>
        <end position="934"/>
    </location>
</feature>
<feature type="transmembrane region" description="Helical" evidence="9">
    <location>
        <begin position="1054"/>
        <end position="1077"/>
    </location>
</feature>
<dbReference type="InterPro" id="IPR057366">
    <property type="entry name" value="TRPM-like"/>
</dbReference>
<dbReference type="Proteomes" id="UP000663828">
    <property type="component" value="Unassembled WGS sequence"/>
</dbReference>
<dbReference type="GO" id="GO:0099604">
    <property type="term" value="F:ligand-gated calcium channel activity"/>
    <property type="evidence" value="ECO:0007669"/>
    <property type="project" value="TreeGrafter"/>
</dbReference>
<gene>
    <name evidence="13" type="ORF">XAT740_LOCUS15448</name>
</gene>
<evidence type="ECO:0000256" key="7">
    <source>
        <dbReference type="ARBA" id="ARBA00023303"/>
    </source>
</evidence>
<feature type="transmembrane region" description="Helical" evidence="9">
    <location>
        <begin position="837"/>
        <end position="856"/>
    </location>
</feature>
<evidence type="ECO:0000313" key="14">
    <source>
        <dbReference type="Proteomes" id="UP000663828"/>
    </source>
</evidence>
<comment type="subcellular location">
    <subcellularLocation>
        <location evidence="1">Membrane</location>
        <topology evidence="1">Multi-pass membrane protein</topology>
    </subcellularLocation>
</comment>
<protein>
    <submittedName>
        <fullName evidence="13">Uncharacterized protein</fullName>
    </submittedName>
</protein>
<organism evidence="13 14">
    <name type="scientific">Adineta ricciae</name>
    <name type="common">Rotifer</name>
    <dbReference type="NCBI Taxonomy" id="249248"/>
    <lineage>
        <taxon>Eukaryota</taxon>
        <taxon>Metazoa</taxon>
        <taxon>Spiralia</taxon>
        <taxon>Gnathifera</taxon>
        <taxon>Rotifera</taxon>
        <taxon>Eurotatoria</taxon>
        <taxon>Bdelloidea</taxon>
        <taxon>Adinetida</taxon>
        <taxon>Adinetidae</taxon>
        <taxon>Adineta</taxon>
    </lineage>
</organism>
<evidence type="ECO:0000259" key="10">
    <source>
        <dbReference type="Pfam" id="PF00520"/>
    </source>
</evidence>
<evidence type="ECO:0000313" key="13">
    <source>
        <dbReference type="EMBL" id="CAF1044600.1"/>
    </source>
</evidence>
<evidence type="ECO:0000256" key="2">
    <source>
        <dbReference type="ARBA" id="ARBA00022448"/>
    </source>
</evidence>
<feature type="transmembrane region" description="Helical" evidence="9">
    <location>
        <begin position="868"/>
        <end position="891"/>
    </location>
</feature>
<evidence type="ECO:0000256" key="1">
    <source>
        <dbReference type="ARBA" id="ARBA00004141"/>
    </source>
</evidence>
<feature type="region of interest" description="Disordered" evidence="8">
    <location>
        <begin position="311"/>
        <end position="330"/>
    </location>
</feature>
<feature type="transmembrane region" description="Helical" evidence="9">
    <location>
        <begin position="946"/>
        <end position="971"/>
    </location>
</feature>
<keyword evidence="2" id="KW-0813">Transport</keyword>
<comment type="caution">
    <text evidence="13">The sequence shown here is derived from an EMBL/GenBank/DDBJ whole genome shotgun (WGS) entry which is preliminary data.</text>
</comment>
<keyword evidence="6 9" id="KW-0472">Membrane</keyword>
<feature type="transmembrane region" description="Helical" evidence="9">
    <location>
        <begin position="983"/>
        <end position="1000"/>
    </location>
</feature>
<feature type="domain" description="TRPM-like" evidence="12">
    <location>
        <begin position="579"/>
        <end position="736"/>
    </location>
</feature>
<feature type="compositionally biased region" description="Basic and acidic residues" evidence="8">
    <location>
        <begin position="311"/>
        <end position="323"/>
    </location>
</feature>
<dbReference type="EMBL" id="CAJNOR010000954">
    <property type="protein sequence ID" value="CAF1044600.1"/>
    <property type="molecule type" value="Genomic_DNA"/>
</dbReference>
<dbReference type="Pfam" id="PF00520">
    <property type="entry name" value="Ion_trans"/>
    <property type="match status" value="1"/>
</dbReference>
<dbReference type="Pfam" id="PF18139">
    <property type="entry name" value="LSDAT_euk"/>
    <property type="match status" value="1"/>
</dbReference>
<feature type="transmembrane region" description="Helical" evidence="9">
    <location>
        <begin position="761"/>
        <end position="779"/>
    </location>
</feature>
<sequence length="1342" mass="154525">MNSLINLPLLPNELMPWRSAIERLKFQNRVCTTFIPKETNKECCVCNYNHPKSDLPRLNEKWNWKKHTKQETTNCYGILPRSNSPYLRCDIETDLEQLCFVLFGVWNMPVPGLIMRMIGDIDTTPNIKIEKELLKGISDAALASDAWIITNGYKEESISELVGEVVYNSRIRNTCTAFSAIGVGKWGNIHDCHKLEQRNFNIDSTAHTGHGRYKLELNHTQYLFFDDGTCDSLDTGEFASNLARQISRGARRRIPLITILAGGTPHSLSSIYTDLENKIPIVIISKCGPLADLLFKYLKLTENSYKDMSATDHDVNEVQHDSSSDSDDDIDAKISDEVLSKDHIDLSSPSSTNEKLKRLLKVLGRYRHEFVNDVRQLYSIVRQQEYESQGKRLPAGELLSVEEEKALESYLYQMTSCLNAPFRDNIHLFHAESSESLKETIFPTFVQARNNLSQIKKKYHTTIDEQLHLALRWSIGDATDNQSVATTQVWNDTNKAKQNRLLLIDALSKNMLMFVMNFVKLDIDFTVLFPPATTTSKRIVSRWSRKYHYLEELYSDAKRINYDPLYLLDQISKKLTFTEEKHLVVVLEKLVGDFMRPLYDGQPDVELVLLGTEIDMENKDNNNAEHIYRDLFLWCILTYRLDMAKIFLGQLKTRICSALIAAKILKSLSAYAPDYVAKDTLYSRADEFETHAVEFVRHAYMNDKHQACELIMRCTKIYGGVTCLQMAVTADCKRFLHEDACQALLTNIWYDKVDPVREQNLLVINILTFGIAQIFLSIYQKHFSKYSGIKPESYMIRSEKPKRLLNKNGIDYTDDYGAHGTVFQHFSHFHNRPIVKYCYSCIGYILFLIFFSYYMLFAFGPLSKTNHMHWTEILTIITVTTMLFEEFRQVLSQDSRSLMGKIRSYFDLKNRISNLVLVLPAYLLFYLGLVLRFTCHTPESFESARIVMAIDLELCFIRSVLFIGIASHLGPKIVMIRKMTNDLLLFIIVIVIFICGYGVTSRSMTAYGSTVFSAQKLFNDIIYPVYYFVHGSIDNERNQLEAKPDISTTVVTQIIFAFHMLFVNILLINLLIALFSFKINDVQTQARYVWAYDRCDIIRTYHARPALFPPFTFLISALHFGYRLWKKLYGICFRRGKPYNDQSQCFKMIPINDDVDYAWSEFERYSTNGYIRELLDDLNTALAKGISTDISSQSVSTQVDELRRIKRTISEFQDDLEDTLNDNDDKLGSIKSIVTDLKTRVIRMEASSNQTNKQINDLKTSLDRIMTALINSNIGKFTPPISPDISRANSLSQKHHSTLTLNRSNEQLTTIDHPITSQHRDRLAPTNICITYADQPNNNTDL</sequence>
<dbReference type="PANTHER" id="PTHR13800:SF12">
    <property type="entry name" value="TRANSIENT RECEPTOR POTENTIAL CATION CHANNEL SUBFAMILY M MEMBER-LIKE 2"/>
    <property type="match status" value="1"/>
</dbReference>
<evidence type="ECO:0000259" key="11">
    <source>
        <dbReference type="Pfam" id="PF18139"/>
    </source>
</evidence>
<evidence type="ECO:0000256" key="5">
    <source>
        <dbReference type="ARBA" id="ARBA00023065"/>
    </source>
</evidence>
<feature type="transmembrane region" description="Helical" evidence="9">
    <location>
        <begin position="1106"/>
        <end position="1125"/>
    </location>
</feature>
<dbReference type="GO" id="GO:0005886">
    <property type="term" value="C:plasma membrane"/>
    <property type="evidence" value="ECO:0007669"/>
    <property type="project" value="TreeGrafter"/>
</dbReference>
<proteinExistence type="predicted"/>
<evidence type="ECO:0000256" key="4">
    <source>
        <dbReference type="ARBA" id="ARBA00022989"/>
    </source>
</evidence>
<accession>A0A814JWG3</accession>
<evidence type="ECO:0000259" key="12">
    <source>
        <dbReference type="Pfam" id="PF25508"/>
    </source>
</evidence>